<name>A0ACB7XLS3_9ERIC</name>
<dbReference type="Proteomes" id="UP000828048">
    <property type="component" value="Chromosome 10"/>
</dbReference>
<comment type="caution">
    <text evidence="1">The sequence shown here is derived from an EMBL/GenBank/DDBJ whole genome shotgun (WGS) entry which is preliminary data.</text>
</comment>
<evidence type="ECO:0000313" key="2">
    <source>
        <dbReference type="Proteomes" id="UP000828048"/>
    </source>
</evidence>
<evidence type="ECO:0000313" key="1">
    <source>
        <dbReference type="EMBL" id="KAH7841353.1"/>
    </source>
</evidence>
<accession>A0ACB7XLS3</accession>
<protein>
    <submittedName>
        <fullName evidence="1">Uncharacterized protein</fullName>
    </submittedName>
</protein>
<sequence length="175" mass="19496">MVDTPPTLMMPLPTLATPSPAKIADGSGNAASGYIPVEEPFQLDDLEIDEVDNFEVDEEYAFQIPNNDVKGLEAPSIGMTFETIEEARKYYEEYGRQKGFWIRTRTSSKGRNRSNEVSSMLLVCAKEGKHVAKTNNDGVIEGNDVRDQDEKVIPQSISCVDQEIPFSCAFVWLIV</sequence>
<reference evidence="1 2" key="1">
    <citation type="journal article" date="2021" name="Hortic Res">
        <title>High-quality reference genome and annotation aids understanding of berry development for evergreen blueberry (Vaccinium darrowii).</title>
        <authorList>
            <person name="Yu J."/>
            <person name="Hulse-Kemp A.M."/>
            <person name="Babiker E."/>
            <person name="Staton M."/>
        </authorList>
    </citation>
    <scope>NUCLEOTIDE SEQUENCE [LARGE SCALE GENOMIC DNA]</scope>
    <source>
        <strain evidence="2">cv. NJ 8807/NJ 8810</strain>
        <tissue evidence="1">Young leaf</tissue>
    </source>
</reference>
<dbReference type="EMBL" id="CM037160">
    <property type="protein sequence ID" value="KAH7841353.1"/>
    <property type="molecule type" value="Genomic_DNA"/>
</dbReference>
<keyword evidence="2" id="KW-1185">Reference proteome</keyword>
<organism evidence="1 2">
    <name type="scientific">Vaccinium darrowii</name>
    <dbReference type="NCBI Taxonomy" id="229202"/>
    <lineage>
        <taxon>Eukaryota</taxon>
        <taxon>Viridiplantae</taxon>
        <taxon>Streptophyta</taxon>
        <taxon>Embryophyta</taxon>
        <taxon>Tracheophyta</taxon>
        <taxon>Spermatophyta</taxon>
        <taxon>Magnoliopsida</taxon>
        <taxon>eudicotyledons</taxon>
        <taxon>Gunneridae</taxon>
        <taxon>Pentapetalae</taxon>
        <taxon>asterids</taxon>
        <taxon>Ericales</taxon>
        <taxon>Ericaceae</taxon>
        <taxon>Vaccinioideae</taxon>
        <taxon>Vaccinieae</taxon>
        <taxon>Vaccinium</taxon>
    </lineage>
</organism>
<gene>
    <name evidence="1" type="ORF">Vadar_028708</name>
</gene>
<proteinExistence type="predicted"/>